<dbReference type="InterPro" id="IPR000551">
    <property type="entry name" value="MerR-type_HTH_dom"/>
</dbReference>
<dbReference type="InterPro" id="IPR029787">
    <property type="entry name" value="Nucleotide_cyclase"/>
</dbReference>
<protein>
    <submittedName>
        <fullName evidence="4">Diguanylate cyclase</fullName>
    </submittedName>
</protein>
<name>A0ABX7LF24_9BACL</name>
<keyword evidence="5" id="KW-1185">Reference proteome</keyword>
<dbReference type="Pfam" id="PF00990">
    <property type="entry name" value="GGDEF"/>
    <property type="match status" value="1"/>
</dbReference>
<evidence type="ECO:0000313" key="5">
    <source>
        <dbReference type="Proteomes" id="UP000663452"/>
    </source>
</evidence>
<sequence>MKISEFAEKNQVTTKMLRHYDEIGLLKPSAIDPMTGYRFYDEEQGRLLHWILILKNLEFSLAEIKAVLTGPVRSEDLVNQLINKRIEITSHMNEQVQKKVQIDRLITLLEKEGVLIGHPFELLHITQQSVHELKKNMPNLEVFLEYTSELLSDCADNDPVAVMRFDIRHFKHVNDVYGFDVGDQVIVACYEMIRESLEGYRERACLGRAHGDEFIVFVQAGRDELYTIAQSIGRQMEFFDFQSVGCLEQLGCRVGFIYAEKRTVDDIRKLIEGTMETIHMAAGTGSKYSVFGKAYIE</sequence>
<dbReference type="SMART" id="SM00267">
    <property type="entry name" value="GGDEF"/>
    <property type="match status" value="1"/>
</dbReference>
<dbReference type="SUPFAM" id="SSF55073">
    <property type="entry name" value="Nucleotide cyclase"/>
    <property type="match status" value="1"/>
</dbReference>
<dbReference type="EMBL" id="CP070969">
    <property type="protein sequence ID" value="QSF46715.1"/>
    <property type="molecule type" value="Genomic_DNA"/>
</dbReference>
<dbReference type="RefSeq" id="WP_206104177.1">
    <property type="nucleotide sequence ID" value="NZ_CP070969.1"/>
</dbReference>
<dbReference type="InterPro" id="IPR047057">
    <property type="entry name" value="MerR_fam"/>
</dbReference>
<reference evidence="4 5" key="1">
    <citation type="submission" date="2021-02" db="EMBL/GenBank/DDBJ databases">
        <title>Paenibacillus tianjinensis sp. nov.</title>
        <authorList>
            <person name="Liu H."/>
        </authorList>
    </citation>
    <scope>NUCLEOTIDE SEQUENCE [LARGE SCALE GENOMIC DNA]</scope>
    <source>
        <strain evidence="4 5">TB2019</strain>
    </source>
</reference>
<evidence type="ECO:0000259" key="3">
    <source>
        <dbReference type="PROSITE" id="PS50937"/>
    </source>
</evidence>
<dbReference type="NCBIfam" id="TIGR00254">
    <property type="entry name" value="GGDEF"/>
    <property type="match status" value="1"/>
</dbReference>
<dbReference type="Proteomes" id="UP000663452">
    <property type="component" value="Chromosome"/>
</dbReference>
<feature type="domain" description="HTH merR-type" evidence="3">
    <location>
        <begin position="1"/>
        <end position="70"/>
    </location>
</feature>
<dbReference type="Pfam" id="PF13411">
    <property type="entry name" value="MerR_1"/>
    <property type="match status" value="1"/>
</dbReference>
<dbReference type="Gene3D" id="3.30.70.270">
    <property type="match status" value="1"/>
</dbReference>
<dbReference type="Gene3D" id="1.10.1660.10">
    <property type="match status" value="1"/>
</dbReference>
<dbReference type="PANTHER" id="PTHR30204">
    <property type="entry name" value="REDOX-CYCLING DRUG-SENSING TRANSCRIPTIONAL ACTIVATOR SOXR"/>
    <property type="match status" value="1"/>
</dbReference>
<dbReference type="SUPFAM" id="SSF46955">
    <property type="entry name" value="Putative DNA-binding domain"/>
    <property type="match status" value="1"/>
</dbReference>
<keyword evidence="1" id="KW-0238">DNA-binding</keyword>
<organism evidence="4 5">
    <name type="scientific">Paenibacillus tianjinensis</name>
    <dbReference type="NCBI Taxonomy" id="2810347"/>
    <lineage>
        <taxon>Bacteria</taxon>
        <taxon>Bacillati</taxon>
        <taxon>Bacillota</taxon>
        <taxon>Bacilli</taxon>
        <taxon>Bacillales</taxon>
        <taxon>Paenibacillaceae</taxon>
        <taxon>Paenibacillus</taxon>
    </lineage>
</organism>
<dbReference type="SMART" id="SM00422">
    <property type="entry name" value="HTH_MERR"/>
    <property type="match status" value="1"/>
</dbReference>
<evidence type="ECO:0000256" key="1">
    <source>
        <dbReference type="ARBA" id="ARBA00023125"/>
    </source>
</evidence>
<gene>
    <name evidence="4" type="ORF">JRJ22_09180</name>
</gene>
<dbReference type="PANTHER" id="PTHR30204:SF97">
    <property type="entry name" value="MERR FAMILY REGULATORY PROTEIN"/>
    <property type="match status" value="1"/>
</dbReference>
<accession>A0ABX7LF24</accession>
<proteinExistence type="predicted"/>
<dbReference type="InterPro" id="IPR043128">
    <property type="entry name" value="Rev_trsase/Diguanyl_cyclase"/>
</dbReference>
<feature type="domain" description="GGDEF" evidence="2">
    <location>
        <begin position="158"/>
        <end position="294"/>
    </location>
</feature>
<dbReference type="PROSITE" id="PS50937">
    <property type="entry name" value="HTH_MERR_2"/>
    <property type="match status" value="1"/>
</dbReference>
<dbReference type="PROSITE" id="PS50887">
    <property type="entry name" value="GGDEF"/>
    <property type="match status" value="1"/>
</dbReference>
<dbReference type="InterPro" id="IPR009061">
    <property type="entry name" value="DNA-bd_dom_put_sf"/>
</dbReference>
<dbReference type="InterPro" id="IPR000160">
    <property type="entry name" value="GGDEF_dom"/>
</dbReference>
<evidence type="ECO:0000259" key="2">
    <source>
        <dbReference type="PROSITE" id="PS50887"/>
    </source>
</evidence>
<evidence type="ECO:0000313" key="4">
    <source>
        <dbReference type="EMBL" id="QSF46715.1"/>
    </source>
</evidence>